<evidence type="ECO:0000313" key="1">
    <source>
        <dbReference type="EnsemblProtists" id="HpaP800498"/>
    </source>
</evidence>
<dbReference type="VEuPathDB" id="FungiDB:HpaG800498"/>
<dbReference type="EMBL" id="JH597777">
    <property type="status" value="NOT_ANNOTATED_CDS"/>
    <property type="molecule type" value="Genomic_DNA"/>
</dbReference>
<reference evidence="2" key="1">
    <citation type="journal article" date="2010" name="Science">
        <title>Signatures of adaptation to obligate biotrophy in the Hyaloperonospora arabidopsidis genome.</title>
        <authorList>
            <person name="Baxter L."/>
            <person name="Tripathy S."/>
            <person name="Ishaque N."/>
            <person name="Boot N."/>
            <person name="Cabral A."/>
            <person name="Kemen E."/>
            <person name="Thines M."/>
            <person name="Ah-Fong A."/>
            <person name="Anderson R."/>
            <person name="Badejoko W."/>
            <person name="Bittner-Eddy P."/>
            <person name="Boore J.L."/>
            <person name="Chibucos M.C."/>
            <person name="Coates M."/>
            <person name="Dehal P."/>
            <person name="Delehaunty K."/>
            <person name="Dong S."/>
            <person name="Downton P."/>
            <person name="Dumas B."/>
            <person name="Fabro G."/>
            <person name="Fronick C."/>
            <person name="Fuerstenberg S.I."/>
            <person name="Fulton L."/>
            <person name="Gaulin E."/>
            <person name="Govers F."/>
            <person name="Hughes L."/>
            <person name="Humphray S."/>
            <person name="Jiang R.H."/>
            <person name="Judelson H."/>
            <person name="Kamoun S."/>
            <person name="Kyung K."/>
            <person name="Meijer H."/>
            <person name="Minx P."/>
            <person name="Morris P."/>
            <person name="Nelson J."/>
            <person name="Phuntumart V."/>
            <person name="Qutob D."/>
            <person name="Rehmany A."/>
            <person name="Rougon-Cardoso A."/>
            <person name="Ryden P."/>
            <person name="Torto-Alalibo T."/>
            <person name="Studholme D."/>
            <person name="Wang Y."/>
            <person name="Win J."/>
            <person name="Wood J."/>
            <person name="Clifton S.W."/>
            <person name="Rogers J."/>
            <person name="Van den Ackerveken G."/>
            <person name="Jones J.D."/>
            <person name="McDowell J.M."/>
            <person name="Beynon J."/>
            <person name="Tyler B.M."/>
        </authorList>
    </citation>
    <scope>NUCLEOTIDE SEQUENCE [LARGE SCALE GENOMIC DNA]</scope>
    <source>
        <strain evidence="2">Emoy2</strain>
    </source>
</reference>
<organism evidence="1 2">
    <name type="scientific">Hyaloperonospora arabidopsidis (strain Emoy2)</name>
    <name type="common">Downy mildew agent</name>
    <name type="synonym">Peronospora arabidopsidis</name>
    <dbReference type="NCBI Taxonomy" id="559515"/>
    <lineage>
        <taxon>Eukaryota</taxon>
        <taxon>Sar</taxon>
        <taxon>Stramenopiles</taxon>
        <taxon>Oomycota</taxon>
        <taxon>Peronosporomycetes</taxon>
        <taxon>Peronosporales</taxon>
        <taxon>Peronosporaceae</taxon>
        <taxon>Hyaloperonospora</taxon>
    </lineage>
</organism>
<name>M4B2K0_HYAAE</name>
<dbReference type="EnsemblProtists" id="HpaT800498">
    <property type="protein sequence ID" value="HpaP800498"/>
    <property type="gene ID" value="HpaG800498"/>
</dbReference>
<dbReference type="AlphaFoldDB" id="M4B2K0"/>
<keyword evidence="2" id="KW-1185">Reference proteome</keyword>
<dbReference type="InParanoid" id="M4B2K0"/>
<dbReference type="Proteomes" id="UP000011713">
    <property type="component" value="Unassembled WGS sequence"/>
</dbReference>
<protein>
    <submittedName>
        <fullName evidence="1">Uncharacterized protein</fullName>
    </submittedName>
</protein>
<evidence type="ECO:0000313" key="2">
    <source>
        <dbReference type="Proteomes" id="UP000011713"/>
    </source>
</evidence>
<proteinExistence type="predicted"/>
<dbReference type="HOGENOM" id="CLU_2693051_0_0_1"/>
<reference evidence="1" key="2">
    <citation type="submission" date="2015-06" db="UniProtKB">
        <authorList>
            <consortium name="EnsemblProtists"/>
        </authorList>
    </citation>
    <scope>IDENTIFICATION</scope>
    <source>
        <strain evidence="1">Emoy2</strain>
    </source>
</reference>
<accession>M4B2K0</accession>
<sequence>MLDGVIMRAAGPRFPCFFRVQLNLSMGRLQSAPLASDCRSGTRWKPRSRVMLYASVDFRGGKVGSGGGVYVTCY</sequence>